<dbReference type="RefSeq" id="XP_065647882.1">
    <property type="nucleotide sequence ID" value="XM_065791810.1"/>
</dbReference>
<dbReference type="Gene3D" id="1.25.40.20">
    <property type="entry name" value="Ankyrin repeat-containing domain"/>
    <property type="match status" value="1"/>
</dbReference>
<feature type="coiled-coil region" evidence="1">
    <location>
        <begin position="1049"/>
        <end position="1097"/>
    </location>
</feature>
<evidence type="ECO:0000256" key="1">
    <source>
        <dbReference type="SAM" id="Coils"/>
    </source>
</evidence>
<protein>
    <submittedName>
        <fullName evidence="4">Protein PF3D7_1417600 isoform X3</fullName>
    </submittedName>
</protein>
<feature type="compositionally biased region" description="Basic and acidic residues" evidence="2">
    <location>
        <begin position="512"/>
        <end position="547"/>
    </location>
</feature>
<feature type="compositionally biased region" description="Basic residues" evidence="2">
    <location>
        <begin position="52"/>
        <end position="73"/>
    </location>
</feature>
<sequence length="1151" mass="129327">MVKLICCKKQLQKMNDTSENTVSSTNDISAETFETNDFDDLITSSKPESTKSKKKRSRNHVYSKKPGKKKKKEKSSLKVKWQMKIDTNNLNNVSSSDIIDKKENSDTETMRLSNESDSLKNNVRSNKRVIKRKSWSNEYETSPFTPSPKKSKGIRPDCPPFCRTNCTLTHHPLLIAARKVIENDSSTTMQFLQKVESFYGGADGQMNPSDCINDQWKNTDYPLLHYLALMGKCACSFVLSQSGHEPTTTVTENGDNVLHTLVKDMYLFNCTHGHMDVLSKKFNLLLREFVDCLKFVNKRKETPLHINAKMISDTVLLLKDEARQKPPFRLYQFCKSMFDACLVQLSSFDDVKRLINLQDHAGFTVSHYIASDRASFEFLDRLKEMGADFDIKNSLNQNVNDIQKNAPSPPSNDLLELAVFSAKGHKVKSATHNKPKYSPQKKKQSTRIEQEINTAQYPVTQSSNATTVDVNISKPASLRIPLTLQKHTGKSTSSTVDPPRTGPRIKVTPVRGAKENKTEKKEDINMGYSIEEKKKDDTPDKSNHSQKSEISQSKCDDDLVLQTTTSTQLSNKSFDTNKDIILTNLNINNSTTNVSNLPVSLKVFTSRFSNILPKSSNSSVDKKSDENSSNMHNLLIKSTKNSHLKIASQSVITSPSVVTSPSVSNNLKVSASINNQPFQASHNVQVVAALPHMQIPNVSQFQQTTNMSSNLLSQTFSNIPQNNVIVRTPSGKLVSVNLMSINSSQQPSVSSNLVSPLIPIQTNQRASLYPSSGSTSQQAPTMHQSFNHQILQNQNQVNLQQQQVINQLQNLQHFTGNSVQNTIQPHPFFFMPPNGVRFMVPSTNSLPSGTFVSPSSYPNIQSYHSLQGTWRPNIVREIQPNNLGYNFSPILHPQSISTAQSLIKVHGTGLTNRFAFSNNNQNQSISQTLEQNFSQLNKNPISSMNDTHSKKLRSLEASINFIKNGSQKRKSYPPNHLKGNNQDIAPPPVIILDSECTQVQTDKVENKLSPSVESFRDNVKNSPNIYDTKNDTVTFNRNDIKDKGLIELLKIYTEKRKEFSNQLQEEQRRVSDLTNELRARENEIKDTNILIDAKESELSFLRKRVEVAHEAVLNISSDRSKSVEQCNTITKHLVNLDLEIESARSESGDRV</sequence>
<evidence type="ECO:0000313" key="4">
    <source>
        <dbReference type="RefSeq" id="XP_065647882.1"/>
    </source>
</evidence>
<proteinExistence type="predicted"/>
<keyword evidence="3" id="KW-1185">Reference proteome</keyword>
<evidence type="ECO:0000256" key="2">
    <source>
        <dbReference type="SAM" id="MobiDB-lite"/>
    </source>
</evidence>
<feature type="compositionally biased region" description="Basic and acidic residues" evidence="2">
    <location>
        <begin position="98"/>
        <end position="109"/>
    </location>
</feature>
<dbReference type="GeneID" id="101235376"/>
<evidence type="ECO:0000313" key="3">
    <source>
        <dbReference type="Proteomes" id="UP001652625"/>
    </source>
</evidence>
<name>A0ABM4BFZ3_HYDVU</name>
<keyword evidence="1" id="KW-0175">Coiled coil</keyword>
<organism evidence="3 4">
    <name type="scientific">Hydra vulgaris</name>
    <name type="common">Hydra</name>
    <name type="synonym">Hydra attenuata</name>
    <dbReference type="NCBI Taxonomy" id="6087"/>
    <lineage>
        <taxon>Eukaryota</taxon>
        <taxon>Metazoa</taxon>
        <taxon>Cnidaria</taxon>
        <taxon>Hydrozoa</taxon>
        <taxon>Hydroidolina</taxon>
        <taxon>Anthoathecata</taxon>
        <taxon>Aplanulata</taxon>
        <taxon>Hydridae</taxon>
        <taxon>Hydra</taxon>
    </lineage>
</organism>
<reference evidence="4" key="2">
    <citation type="submission" date="2025-08" db="UniProtKB">
        <authorList>
            <consortium name="RefSeq"/>
        </authorList>
    </citation>
    <scope>IDENTIFICATION</scope>
</reference>
<feature type="compositionally biased region" description="Polar residues" evidence="2">
    <location>
        <begin position="110"/>
        <end position="120"/>
    </location>
</feature>
<feature type="region of interest" description="Disordered" evidence="2">
    <location>
        <begin position="39"/>
        <end position="78"/>
    </location>
</feature>
<feature type="region of interest" description="Disordered" evidence="2">
    <location>
        <begin position="92"/>
        <end position="120"/>
    </location>
</feature>
<gene>
    <name evidence="4" type="primary">LOC101235376</name>
</gene>
<dbReference type="Proteomes" id="UP001652625">
    <property type="component" value="Chromosome 02"/>
</dbReference>
<feature type="compositionally biased region" description="Basic residues" evidence="2">
    <location>
        <begin position="427"/>
        <end position="445"/>
    </location>
</feature>
<reference evidence="3" key="1">
    <citation type="submission" date="2025-05" db="UniProtKB">
        <authorList>
            <consortium name="RefSeq"/>
        </authorList>
    </citation>
    <scope>NUCLEOTIDE SEQUENCE [LARGE SCALE GENOMIC DNA]</scope>
</reference>
<feature type="region of interest" description="Disordered" evidence="2">
    <location>
        <begin position="427"/>
        <end position="447"/>
    </location>
</feature>
<feature type="region of interest" description="Disordered" evidence="2">
    <location>
        <begin position="487"/>
        <end position="555"/>
    </location>
</feature>
<dbReference type="InterPro" id="IPR036770">
    <property type="entry name" value="Ankyrin_rpt-contain_sf"/>
</dbReference>
<dbReference type="SUPFAM" id="SSF48403">
    <property type="entry name" value="Ankyrin repeat"/>
    <property type="match status" value="1"/>
</dbReference>
<accession>A0ABM4BFZ3</accession>